<dbReference type="Proteomes" id="UP000548685">
    <property type="component" value="Unassembled WGS sequence"/>
</dbReference>
<dbReference type="Pfam" id="PF00072">
    <property type="entry name" value="Response_reg"/>
    <property type="match status" value="1"/>
</dbReference>
<sequence>MTDRVLSGCRIIIVEDDYYQAHDCKQMLQQAGAKVVAVTAIVPDLPDLLAEGRIDAALIDINLGHSHTFDFARELQARSIPFAFLTGYDAGMLPDDLATNVCISKPADLHRVVSVIAGLASRGG</sequence>
<dbReference type="Proteomes" id="UP000430021">
    <property type="component" value="Unassembled WGS sequence"/>
</dbReference>
<gene>
    <name evidence="3" type="ORF">FHS52_002667</name>
    <name evidence="4" type="ORF">GRI59_13055</name>
</gene>
<dbReference type="Gene3D" id="3.40.50.2300">
    <property type="match status" value="1"/>
</dbReference>
<accession>A0A6I4UKJ1</accession>
<dbReference type="GO" id="GO:0000160">
    <property type="term" value="P:phosphorelay signal transduction system"/>
    <property type="evidence" value="ECO:0007669"/>
    <property type="project" value="InterPro"/>
</dbReference>
<evidence type="ECO:0000256" key="1">
    <source>
        <dbReference type="PROSITE-ProRule" id="PRU00169"/>
    </source>
</evidence>
<evidence type="ECO:0000313" key="6">
    <source>
        <dbReference type="Proteomes" id="UP000548685"/>
    </source>
</evidence>
<evidence type="ECO:0000259" key="2">
    <source>
        <dbReference type="PROSITE" id="PS50110"/>
    </source>
</evidence>
<protein>
    <submittedName>
        <fullName evidence="3">DNA-binding response OmpR family regulator</fullName>
    </submittedName>
    <submittedName>
        <fullName evidence="4">Response regulator</fullName>
    </submittedName>
</protein>
<dbReference type="InterPro" id="IPR011006">
    <property type="entry name" value="CheY-like_superfamily"/>
</dbReference>
<keyword evidence="6" id="KW-1185">Reference proteome</keyword>
<proteinExistence type="predicted"/>
<organism evidence="4 5">
    <name type="scientific">Erythrobacter ramosus</name>
    <dbReference type="NCBI Taxonomy" id="35811"/>
    <lineage>
        <taxon>Bacteria</taxon>
        <taxon>Pseudomonadati</taxon>
        <taxon>Pseudomonadota</taxon>
        <taxon>Alphaproteobacteria</taxon>
        <taxon>Sphingomonadales</taxon>
        <taxon>Erythrobacteraceae</taxon>
        <taxon>Erythrobacter/Porphyrobacter group</taxon>
        <taxon>Erythrobacter</taxon>
    </lineage>
</organism>
<reference evidence="3 6" key="2">
    <citation type="submission" date="2020-08" db="EMBL/GenBank/DDBJ databases">
        <title>Genomic Encyclopedia of Type Strains, Phase IV (KMG-IV): sequencing the most valuable type-strain genomes for metagenomic binning, comparative biology and taxonomic classification.</title>
        <authorList>
            <person name="Goeker M."/>
        </authorList>
    </citation>
    <scope>NUCLEOTIDE SEQUENCE [LARGE SCALE GENOMIC DNA]</scope>
    <source>
        <strain evidence="3 6">DSM 8510</strain>
    </source>
</reference>
<comment type="caution">
    <text evidence="4">The sequence shown here is derived from an EMBL/GenBank/DDBJ whole genome shotgun (WGS) entry which is preliminary data.</text>
</comment>
<dbReference type="SUPFAM" id="SSF52172">
    <property type="entry name" value="CheY-like"/>
    <property type="match status" value="1"/>
</dbReference>
<dbReference type="EMBL" id="WTYB01000003">
    <property type="protein sequence ID" value="MXP39531.1"/>
    <property type="molecule type" value="Genomic_DNA"/>
</dbReference>
<reference evidence="4 5" key="1">
    <citation type="submission" date="2019-12" db="EMBL/GenBank/DDBJ databases">
        <title>Genomic-based taxomic classification of the family Erythrobacteraceae.</title>
        <authorList>
            <person name="Xu L."/>
        </authorList>
    </citation>
    <scope>NUCLEOTIDE SEQUENCE [LARGE SCALE GENOMIC DNA]</scope>
    <source>
        <strain evidence="4 5">JCM 10282</strain>
    </source>
</reference>
<dbReference type="OrthoDB" id="582170at2"/>
<dbReference type="GO" id="GO:0003677">
    <property type="term" value="F:DNA binding"/>
    <property type="evidence" value="ECO:0007669"/>
    <property type="project" value="UniProtKB-KW"/>
</dbReference>
<dbReference type="PROSITE" id="PS50110">
    <property type="entry name" value="RESPONSE_REGULATORY"/>
    <property type="match status" value="1"/>
</dbReference>
<evidence type="ECO:0000313" key="3">
    <source>
        <dbReference type="EMBL" id="MBB3776675.1"/>
    </source>
</evidence>
<keyword evidence="3" id="KW-0238">DNA-binding</keyword>
<dbReference type="EMBL" id="JACICE010000003">
    <property type="protein sequence ID" value="MBB3776675.1"/>
    <property type="molecule type" value="Genomic_DNA"/>
</dbReference>
<keyword evidence="1" id="KW-0597">Phosphoprotein</keyword>
<dbReference type="InterPro" id="IPR001789">
    <property type="entry name" value="Sig_transdc_resp-reg_receiver"/>
</dbReference>
<feature type="domain" description="Response regulatory" evidence="2">
    <location>
        <begin position="10"/>
        <end position="120"/>
    </location>
</feature>
<dbReference type="AlphaFoldDB" id="A0A6I4UKJ1"/>
<evidence type="ECO:0000313" key="4">
    <source>
        <dbReference type="EMBL" id="MXP39531.1"/>
    </source>
</evidence>
<evidence type="ECO:0000313" key="5">
    <source>
        <dbReference type="Proteomes" id="UP000430021"/>
    </source>
</evidence>
<feature type="modified residue" description="4-aspartylphosphate" evidence="1">
    <location>
        <position position="60"/>
    </location>
</feature>
<dbReference type="RefSeq" id="WP_160761687.1">
    <property type="nucleotide sequence ID" value="NZ_BAAADZ010000011.1"/>
</dbReference>
<name>A0A6I4UKJ1_9SPHN</name>
<dbReference type="SMART" id="SM00448">
    <property type="entry name" value="REC"/>
    <property type="match status" value="1"/>
</dbReference>